<dbReference type="Gene3D" id="1.25.40.10">
    <property type="entry name" value="Tetratricopeptide repeat domain"/>
    <property type="match status" value="1"/>
</dbReference>
<dbReference type="Proteomes" id="UP000294616">
    <property type="component" value="Unassembled WGS sequence"/>
</dbReference>
<sequence length="114" mass="13333">MSKERLEQLMNFLNEGSTDPFIRYAIATEHVKLKQYDLALKFYQDLLLNNPDYIGTYYHTGKLLELLDRRDEAISVYEKGMQIAKKARNMHAFSELQGVYNMALGLDIDDDDDY</sequence>
<dbReference type="SMART" id="SM00028">
    <property type="entry name" value="TPR"/>
    <property type="match status" value="2"/>
</dbReference>
<dbReference type="InterPro" id="IPR011990">
    <property type="entry name" value="TPR-like_helical_dom_sf"/>
</dbReference>
<dbReference type="RefSeq" id="WP_132220894.1">
    <property type="nucleotide sequence ID" value="NZ_SMGO01000001.1"/>
</dbReference>
<organism evidence="1 2">
    <name type="scientific">Albibacterium bauzanense</name>
    <dbReference type="NCBI Taxonomy" id="653929"/>
    <lineage>
        <taxon>Bacteria</taxon>
        <taxon>Pseudomonadati</taxon>
        <taxon>Bacteroidota</taxon>
        <taxon>Sphingobacteriia</taxon>
        <taxon>Sphingobacteriales</taxon>
        <taxon>Sphingobacteriaceae</taxon>
        <taxon>Albibacterium</taxon>
    </lineage>
</organism>
<name>A0A4R1M141_9SPHI</name>
<gene>
    <name evidence="1" type="ORF">C8N28_0323</name>
</gene>
<evidence type="ECO:0000313" key="1">
    <source>
        <dbReference type="EMBL" id="TCK85027.1"/>
    </source>
</evidence>
<dbReference type="Pfam" id="PF13181">
    <property type="entry name" value="TPR_8"/>
    <property type="match status" value="2"/>
</dbReference>
<dbReference type="AlphaFoldDB" id="A0A4R1M141"/>
<dbReference type="InterPro" id="IPR019734">
    <property type="entry name" value="TPR_rpt"/>
</dbReference>
<evidence type="ECO:0000313" key="2">
    <source>
        <dbReference type="Proteomes" id="UP000294616"/>
    </source>
</evidence>
<dbReference type="EMBL" id="SMGO01000001">
    <property type="protein sequence ID" value="TCK85027.1"/>
    <property type="molecule type" value="Genomic_DNA"/>
</dbReference>
<dbReference type="OrthoDB" id="1524733at2"/>
<comment type="caution">
    <text evidence="1">The sequence shown here is derived from an EMBL/GenBank/DDBJ whole genome shotgun (WGS) entry which is preliminary data.</text>
</comment>
<reference evidence="1 2" key="1">
    <citation type="submission" date="2019-03" db="EMBL/GenBank/DDBJ databases">
        <title>Genomic Encyclopedia of Archaeal and Bacterial Type Strains, Phase II (KMG-II): from individual species to whole genera.</title>
        <authorList>
            <person name="Goeker M."/>
        </authorList>
    </citation>
    <scope>NUCLEOTIDE SEQUENCE [LARGE SCALE GENOMIC DNA]</scope>
    <source>
        <strain evidence="1 2">DSM 22554</strain>
    </source>
</reference>
<proteinExistence type="predicted"/>
<dbReference type="SUPFAM" id="SSF48452">
    <property type="entry name" value="TPR-like"/>
    <property type="match status" value="1"/>
</dbReference>
<protein>
    <submittedName>
        <fullName evidence="1">Tetratricopeptide repeat protein</fullName>
    </submittedName>
</protein>
<accession>A0A4R1M141</accession>
<keyword evidence="2" id="KW-1185">Reference proteome</keyword>